<reference evidence="3 5" key="2">
    <citation type="submission" date="2018-03" db="EMBL/GenBank/DDBJ databases">
        <authorList>
            <person name="Keele B.F."/>
        </authorList>
    </citation>
    <scope>NUCLEOTIDE SEQUENCE [LARGE SCALE GENOMIC DNA]</scope>
    <source>
        <strain evidence="3">ZCTH4_d</strain>
    </source>
</reference>
<name>A0A150M1X1_9BACI</name>
<comment type="similarity">
    <text evidence="1">Belongs to the UPF0111 family.</text>
</comment>
<evidence type="ECO:0000313" key="4">
    <source>
        <dbReference type="Proteomes" id="UP000075683"/>
    </source>
</evidence>
<sequence length="206" mass="23985">MPLHRKKDKFSQLLCDISNNLKEASAFFYDYKIKNGNDLKFFAERVKEHEAKGDSFVHTITRELNHTFITPIEREDIMQLAMMLDDVLDGLEETAARLHMYDITTPTKSMSDFVFLLNQCAIEIDQSIQLLANKKLTEIHEHAVKIKEYESNCDQLLREAVRDLFLTEKDPLKIIQYKEIYELLEEVADHCQAVANTLETVVMKNV</sequence>
<dbReference type="PANTHER" id="PTHR37298:SF1">
    <property type="entry name" value="UPF0111 PROTEIN YKAA"/>
    <property type="match status" value="1"/>
</dbReference>
<dbReference type="InterPro" id="IPR018445">
    <property type="entry name" value="Put_Phosphate_transp_reg"/>
</dbReference>
<reference evidence="2 4" key="1">
    <citation type="submission" date="2016-01" db="EMBL/GenBank/DDBJ databases">
        <title>Draft Genome Sequences of Seven Thermophilic Sporeformers Isolated from Foods.</title>
        <authorList>
            <person name="Berendsen E.M."/>
            <person name="Wells-Bennik M.H."/>
            <person name="Krawcyk A.O."/>
            <person name="De Jong A."/>
            <person name="Holsappel S."/>
            <person name="Eijlander R.T."/>
            <person name="Kuipers O.P."/>
        </authorList>
    </citation>
    <scope>NUCLEOTIDE SEQUENCE [LARGE SCALE GENOMIC DNA]</scope>
    <source>
        <strain evidence="2 4">B4135</strain>
    </source>
</reference>
<dbReference type="PANTHER" id="PTHR37298">
    <property type="entry name" value="UPF0111 PROTEIN YKAA"/>
    <property type="match status" value="1"/>
</dbReference>
<accession>A0A150M1X1</accession>
<dbReference type="InterPro" id="IPR052912">
    <property type="entry name" value="UPF0111_domain"/>
</dbReference>
<evidence type="ECO:0000313" key="5">
    <source>
        <dbReference type="Proteomes" id="UP000257014"/>
    </source>
</evidence>
<gene>
    <name evidence="2" type="ORF">B4135_2356</name>
    <name evidence="3" type="ORF">C6P37_08830</name>
</gene>
<dbReference type="AlphaFoldDB" id="A0A150M1X1"/>
<protein>
    <submittedName>
        <fullName evidence="3">DUF47 domain-containing protein</fullName>
    </submittedName>
</protein>
<comment type="caution">
    <text evidence="2">The sequence shown here is derived from an EMBL/GenBank/DDBJ whole genome shotgun (WGS) entry which is preliminary data.</text>
</comment>
<proteinExistence type="inferred from homology"/>
<dbReference type="RefSeq" id="WP_020155349.1">
    <property type="nucleotide sequence ID" value="NZ_JBAIZG010000047.1"/>
</dbReference>
<dbReference type="STRING" id="301148.B4135_2356"/>
<organism evidence="2 4">
    <name type="scientific">Caldibacillus debilis</name>
    <dbReference type="NCBI Taxonomy" id="301148"/>
    <lineage>
        <taxon>Bacteria</taxon>
        <taxon>Bacillati</taxon>
        <taxon>Bacillota</taxon>
        <taxon>Bacilli</taxon>
        <taxon>Bacillales</taxon>
        <taxon>Bacillaceae</taxon>
        <taxon>Caldibacillus</taxon>
    </lineage>
</organism>
<dbReference type="SUPFAM" id="SSF109755">
    <property type="entry name" value="PhoU-like"/>
    <property type="match status" value="1"/>
</dbReference>
<dbReference type="Gene3D" id="1.20.58.220">
    <property type="entry name" value="Phosphate transport system protein phou homolog 2, domain 2"/>
    <property type="match status" value="1"/>
</dbReference>
<dbReference type="EMBL" id="QEWE01000017">
    <property type="protein sequence ID" value="REJ28329.1"/>
    <property type="molecule type" value="Genomic_DNA"/>
</dbReference>
<evidence type="ECO:0000313" key="3">
    <source>
        <dbReference type="EMBL" id="REJ28329.1"/>
    </source>
</evidence>
<dbReference type="Proteomes" id="UP000075683">
    <property type="component" value="Unassembled WGS sequence"/>
</dbReference>
<dbReference type="OrthoDB" id="9797568at2"/>
<dbReference type="EMBL" id="LQYT01000051">
    <property type="protein sequence ID" value="KYD18416.1"/>
    <property type="molecule type" value="Genomic_DNA"/>
</dbReference>
<dbReference type="Proteomes" id="UP000257014">
    <property type="component" value="Unassembled WGS sequence"/>
</dbReference>
<dbReference type="PATRIC" id="fig|301148.3.peg.3861"/>
<evidence type="ECO:0000313" key="2">
    <source>
        <dbReference type="EMBL" id="KYD18416.1"/>
    </source>
</evidence>
<evidence type="ECO:0000256" key="1">
    <source>
        <dbReference type="ARBA" id="ARBA00008591"/>
    </source>
</evidence>
<dbReference type="InterPro" id="IPR038078">
    <property type="entry name" value="PhoU-like_sf"/>
</dbReference>
<dbReference type="Pfam" id="PF01865">
    <property type="entry name" value="PhoU_div"/>
    <property type="match status" value="1"/>
</dbReference>